<protein>
    <recommendedName>
        <fullName evidence="4">UDP-N-acetylmuramyl pentapeptide phosphotransferase/UDP-N-acetylglucosamine-1-phosphate transferase</fullName>
    </recommendedName>
</protein>
<dbReference type="Proteomes" id="UP001500427">
    <property type="component" value="Unassembled WGS sequence"/>
</dbReference>
<keyword evidence="1" id="KW-0472">Membrane</keyword>
<sequence length="304" mass="29852">MASALSATAPSTVPSAVTVATLVGAAVASAAALRLARRLPETARAPWERTNHAGRPVTLLEGPAVVAGAVTGAAVAGAVTRARSGARPDELRSGAPTTVVALAAGALGALDDLAGGVSDKGLKGHLGALARGEVTTGALKVVGLGLTGLAGAALADSRAARTAPTARTSRPRSLAATLVGGAVVAGAANAVNLFDLRPGRALKVTVAAALPLVTATPAAAVLGASLGVARDDLEATAMLGDTGANAAGALLGLALVERTGLAGRTVALTGLVALTLASERVSFTRVIESHPTLRRLDEWGRERR</sequence>
<feature type="transmembrane region" description="Helical" evidence="1">
    <location>
        <begin position="206"/>
        <end position="229"/>
    </location>
</feature>
<accession>A0ABP9IZH5</accession>
<proteinExistence type="predicted"/>
<keyword evidence="3" id="KW-1185">Reference proteome</keyword>
<evidence type="ECO:0000313" key="3">
    <source>
        <dbReference type="Proteomes" id="UP001500427"/>
    </source>
</evidence>
<evidence type="ECO:0008006" key="4">
    <source>
        <dbReference type="Google" id="ProtNLM"/>
    </source>
</evidence>
<feature type="transmembrane region" description="Helical" evidence="1">
    <location>
        <begin position="12"/>
        <end position="36"/>
    </location>
</feature>
<dbReference type="EMBL" id="BAABIW010000001">
    <property type="protein sequence ID" value="GAA5015387.1"/>
    <property type="molecule type" value="Genomic_DNA"/>
</dbReference>
<keyword evidence="1" id="KW-0812">Transmembrane</keyword>
<comment type="caution">
    <text evidence="2">The sequence shown here is derived from an EMBL/GenBank/DDBJ whole genome shotgun (WGS) entry which is preliminary data.</text>
</comment>
<gene>
    <name evidence="2" type="ORF">GCM10023258_00090</name>
</gene>
<feature type="transmembrane region" description="Helical" evidence="1">
    <location>
        <begin position="174"/>
        <end position="194"/>
    </location>
</feature>
<organism evidence="2 3">
    <name type="scientific">Terrabacter aeriphilus</name>
    <dbReference type="NCBI Taxonomy" id="515662"/>
    <lineage>
        <taxon>Bacteria</taxon>
        <taxon>Bacillati</taxon>
        <taxon>Actinomycetota</taxon>
        <taxon>Actinomycetes</taxon>
        <taxon>Micrococcales</taxon>
        <taxon>Intrasporangiaceae</taxon>
        <taxon>Terrabacter</taxon>
    </lineage>
</organism>
<keyword evidence="1" id="KW-1133">Transmembrane helix</keyword>
<name>A0ABP9IZH5_9MICO</name>
<evidence type="ECO:0000256" key="1">
    <source>
        <dbReference type="SAM" id="Phobius"/>
    </source>
</evidence>
<evidence type="ECO:0000313" key="2">
    <source>
        <dbReference type="EMBL" id="GAA5015387.1"/>
    </source>
</evidence>
<reference evidence="3" key="1">
    <citation type="journal article" date="2019" name="Int. J. Syst. Evol. Microbiol.">
        <title>The Global Catalogue of Microorganisms (GCM) 10K type strain sequencing project: providing services to taxonomists for standard genome sequencing and annotation.</title>
        <authorList>
            <consortium name="The Broad Institute Genomics Platform"/>
            <consortium name="The Broad Institute Genome Sequencing Center for Infectious Disease"/>
            <person name="Wu L."/>
            <person name="Ma J."/>
        </authorList>
    </citation>
    <scope>NUCLEOTIDE SEQUENCE [LARGE SCALE GENOMIC DNA]</scope>
    <source>
        <strain evidence="3">JCM 17687</strain>
    </source>
</reference>